<dbReference type="GO" id="GO:0000224">
    <property type="term" value="F:peptide-N4-(N-acetyl-beta-glucosaminyl)asparagine amidase activity"/>
    <property type="evidence" value="ECO:0007669"/>
    <property type="project" value="TreeGrafter"/>
</dbReference>
<dbReference type="PANTHER" id="PTHR12143:SF43">
    <property type="entry name" value="PUTATIVE-RELATED"/>
    <property type="match status" value="1"/>
</dbReference>
<accession>A0A8S2RHP4</accession>
<evidence type="ECO:0000313" key="2">
    <source>
        <dbReference type="EMBL" id="CAF4164098.1"/>
    </source>
</evidence>
<dbReference type="InterPro" id="IPR050883">
    <property type="entry name" value="PNGase"/>
</dbReference>
<dbReference type="GO" id="GO:0005975">
    <property type="term" value="P:carbohydrate metabolic process"/>
    <property type="evidence" value="ECO:0007669"/>
    <property type="project" value="InterPro"/>
</dbReference>
<dbReference type="EMBL" id="CAJOBI010012233">
    <property type="protein sequence ID" value="CAF4164098.1"/>
    <property type="molecule type" value="Genomic_DNA"/>
</dbReference>
<gene>
    <name evidence="2" type="ORF">SMN809_LOCUS20310</name>
</gene>
<dbReference type="InterPro" id="IPR012939">
    <property type="entry name" value="Glyco_hydro_92"/>
</dbReference>
<protein>
    <recommendedName>
        <fullName evidence="1">Glycosyl hydrolase family 92 domain-containing protein</fullName>
    </recommendedName>
</protein>
<dbReference type="SUPFAM" id="SSF48208">
    <property type="entry name" value="Six-hairpin glycosidases"/>
    <property type="match status" value="1"/>
</dbReference>
<evidence type="ECO:0000313" key="3">
    <source>
        <dbReference type="Proteomes" id="UP000676336"/>
    </source>
</evidence>
<dbReference type="GO" id="GO:0005829">
    <property type="term" value="C:cytosol"/>
    <property type="evidence" value="ECO:0007669"/>
    <property type="project" value="TreeGrafter"/>
</dbReference>
<feature type="domain" description="Glycosyl hydrolase family 92" evidence="1">
    <location>
        <begin position="81"/>
        <end position="536"/>
    </location>
</feature>
<dbReference type="Pfam" id="PF07971">
    <property type="entry name" value="Glyco_hydro_92"/>
    <property type="match status" value="1"/>
</dbReference>
<dbReference type="AlphaFoldDB" id="A0A8S2RHP4"/>
<dbReference type="InterPro" id="IPR005887">
    <property type="entry name" value="GH92_a_mannosidase_put"/>
</dbReference>
<evidence type="ECO:0000259" key="1">
    <source>
        <dbReference type="Pfam" id="PF07971"/>
    </source>
</evidence>
<dbReference type="Gene3D" id="2.70.98.10">
    <property type="match status" value="1"/>
</dbReference>
<dbReference type="InterPro" id="IPR008928">
    <property type="entry name" value="6-hairpin_glycosidase_sf"/>
</dbReference>
<dbReference type="PANTHER" id="PTHR12143">
    <property type="entry name" value="PEPTIDE N-GLYCANASE PNGASE -RELATED"/>
    <property type="match status" value="1"/>
</dbReference>
<comment type="caution">
    <text evidence="2">The sequence shown here is derived from an EMBL/GenBank/DDBJ whole genome shotgun (WGS) entry which is preliminary data.</text>
</comment>
<dbReference type="Gene3D" id="1.20.1050.60">
    <property type="entry name" value="alpha-1,2-mannosidase"/>
    <property type="match status" value="1"/>
</dbReference>
<proteinExistence type="predicted"/>
<feature type="non-terminal residue" evidence="2">
    <location>
        <position position="558"/>
    </location>
</feature>
<dbReference type="Proteomes" id="UP000676336">
    <property type="component" value="Unassembled WGS sequence"/>
</dbReference>
<sequence length="558" mass="64782">YEITGLVFIEGSLSKRFGGLATYFVITFDHQWTDFGVWNDEKIIEKQNETDGCSSGAYIILPDEQEQITMYVGISFISIDQARTNLHMQTNMFQSFDSLRTIVQQKWLDELSRFEVSAEWDREAEIKFNSALVHSLSSPTQWDESNGVYLGFDGQIHTKPDYMQHVYTDLSIWDVFRTQIPFILFHDSQRANDIIHSIMINVEQGGDLPKWPLANGYTGCMIGSHADILISDLIMKKEHDQHLNLTQVTQALRKVANQNQVHDARFDPAAYIKYQYVPYDMDHDSAPLTLSYSYDDWAIGNVMSAAGLTDEAKEYYERSTWFEHVFDNKTKFFCPKNATGNFYCPENEIEFINPFDNRYVEGDAWHYRFFVPHKNPLEYDANKLNTFFQRGQPWTSTLLPNPYYWPGNEHNLFSVWQFNYANRSDLTQKYARWLLNHAYTMKPDGLPGNDDYGTMSAWYLFTSMGFYPLSGSSTYLIGSPAFDRIKITRKNTECVLLINVHNNSPTNIYVERVLLNGEILLTFPFLDHIDHLKCSDDNQSNIQLDFFMSPTPVLSYDK</sequence>
<dbReference type="GO" id="GO:0005634">
    <property type="term" value="C:nucleus"/>
    <property type="evidence" value="ECO:0007669"/>
    <property type="project" value="TreeGrafter"/>
</dbReference>
<name>A0A8S2RHP4_9BILA</name>
<dbReference type="InterPro" id="IPR014718">
    <property type="entry name" value="GH-type_carb-bd"/>
</dbReference>
<dbReference type="NCBIfam" id="TIGR01180">
    <property type="entry name" value="aman2_put"/>
    <property type="match status" value="1"/>
</dbReference>
<dbReference type="GO" id="GO:0030246">
    <property type="term" value="F:carbohydrate binding"/>
    <property type="evidence" value="ECO:0007669"/>
    <property type="project" value="InterPro"/>
</dbReference>
<dbReference type="Gene3D" id="3.30.2080.10">
    <property type="entry name" value="GH92 mannosidase domain"/>
    <property type="match status" value="1"/>
</dbReference>
<reference evidence="2" key="1">
    <citation type="submission" date="2021-02" db="EMBL/GenBank/DDBJ databases">
        <authorList>
            <person name="Nowell W R."/>
        </authorList>
    </citation>
    <scope>NUCLEOTIDE SEQUENCE</scope>
</reference>
<organism evidence="2 3">
    <name type="scientific">Rotaria magnacalcarata</name>
    <dbReference type="NCBI Taxonomy" id="392030"/>
    <lineage>
        <taxon>Eukaryota</taxon>
        <taxon>Metazoa</taxon>
        <taxon>Spiralia</taxon>
        <taxon>Gnathifera</taxon>
        <taxon>Rotifera</taxon>
        <taxon>Eurotatoria</taxon>
        <taxon>Bdelloidea</taxon>
        <taxon>Philodinida</taxon>
        <taxon>Philodinidae</taxon>
        <taxon>Rotaria</taxon>
    </lineage>
</organism>
<dbReference type="GO" id="GO:0006516">
    <property type="term" value="P:glycoprotein catabolic process"/>
    <property type="evidence" value="ECO:0007669"/>
    <property type="project" value="TreeGrafter"/>
</dbReference>